<dbReference type="AlphaFoldDB" id="A0A3S5A3J9"/>
<organism evidence="1 2">
    <name type="scientific">Protopolystoma xenopodis</name>
    <dbReference type="NCBI Taxonomy" id="117903"/>
    <lineage>
        <taxon>Eukaryota</taxon>
        <taxon>Metazoa</taxon>
        <taxon>Spiralia</taxon>
        <taxon>Lophotrochozoa</taxon>
        <taxon>Platyhelminthes</taxon>
        <taxon>Monogenea</taxon>
        <taxon>Polyopisthocotylea</taxon>
        <taxon>Polystomatidea</taxon>
        <taxon>Polystomatidae</taxon>
        <taxon>Protopolystoma</taxon>
    </lineage>
</organism>
<sequence length="29" mass="3809">MLMRRRRVRGTRMIMKMTIRRRRMKENDE</sequence>
<evidence type="ECO:0000313" key="1">
    <source>
        <dbReference type="EMBL" id="VEL14085.1"/>
    </source>
</evidence>
<dbReference type="EMBL" id="CAAALY010019944">
    <property type="protein sequence ID" value="VEL14085.1"/>
    <property type="molecule type" value="Genomic_DNA"/>
</dbReference>
<dbReference type="Proteomes" id="UP000784294">
    <property type="component" value="Unassembled WGS sequence"/>
</dbReference>
<name>A0A3S5A3J9_9PLAT</name>
<proteinExistence type="predicted"/>
<evidence type="ECO:0000313" key="2">
    <source>
        <dbReference type="Proteomes" id="UP000784294"/>
    </source>
</evidence>
<protein>
    <submittedName>
        <fullName evidence="1">Uncharacterized protein</fullName>
    </submittedName>
</protein>
<gene>
    <name evidence="1" type="ORF">PXEA_LOCUS7525</name>
</gene>
<comment type="caution">
    <text evidence="1">The sequence shown here is derived from an EMBL/GenBank/DDBJ whole genome shotgun (WGS) entry which is preliminary data.</text>
</comment>
<accession>A0A3S5A3J9</accession>
<reference evidence="1" key="1">
    <citation type="submission" date="2018-11" db="EMBL/GenBank/DDBJ databases">
        <authorList>
            <consortium name="Pathogen Informatics"/>
        </authorList>
    </citation>
    <scope>NUCLEOTIDE SEQUENCE</scope>
</reference>
<keyword evidence="2" id="KW-1185">Reference proteome</keyword>